<accession>A0ABQ6G422</accession>
<proteinExistence type="predicted"/>
<name>A0ABQ6G422_9CHLR</name>
<evidence type="ECO:0000313" key="2">
    <source>
        <dbReference type="Proteomes" id="UP001344906"/>
    </source>
</evidence>
<sequence length="74" mass="7795">MLEFDQTSVDTLAIHTFNVRTGDQHCSVTDAVQHAVLPAKPSGSKTYTCTAISSKPDGLHFSACGDAGDITVPM</sequence>
<comment type="caution">
    <text evidence="1">The sequence shown here is derived from an EMBL/GenBank/DDBJ whole genome shotgun (WGS) entry which is preliminary data.</text>
</comment>
<dbReference type="EMBL" id="BSRI01000002">
    <property type="protein sequence ID" value="GLV60289.1"/>
    <property type="molecule type" value="Genomic_DNA"/>
</dbReference>
<keyword evidence="2" id="KW-1185">Reference proteome</keyword>
<gene>
    <name evidence="1" type="ORF">KDH_71090</name>
</gene>
<reference evidence="1 2" key="1">
    <citation type="submission" date="2023-02" db="EMBL/GenBank/DDBJ databases">
        <title>Dictyobacter halimunensis sp. nov., a new member of the class Ktedonobacteria from forest soil in a geothermal area.</title>
        <authorList>
            <person name="Rachmania M.K."/>
            <person name="Ningsih F."/>
            <person name="Sakai Y."/>
            <person name="Yabe S."/>
            <person name="Yokota A."/>
            <person name="Sjamsuridzal W."/>
        </authorList>
    </citation>
    <scope>NUCLEOTIDE SEQUENCE [LARGE SCALE GENOMIC DNA]</scope>
    <source>
        <strain evidence="1 2">S3.2.2.5</strain>
    </source>
</reference>
<protein>
    <submittedName>
        <fullName evidence="1">Uncharacterized protein</fullName>
    </submittedName>
</protein>
<organism evidence="1 2">
    <name type="scientific">Dictyobacter halimunensis</name>
    <dbReference type="NCBI Taxonomy" id="3026934"/>
    <lineage>
        <taxon>Bacteria</taxon>
        <taxon>Bacillati</taxon>
        <taxon>Chloroflexota</taxon>
        <taxon>Ktedonobacteria</taxon>
        <taxon>Ktedonobacterales</taxon>
        <taxon>Dictyobacteraceae</taxon>
        <taxon>Dictyobacter</taxon>
    </lineage>
</organism>
<dbReference type="Proteomes" id="UP001344906">
    <property type="component" value="Unassembled WGS sequence"/>
</dbReference>
<evidence type="ECO:0000313" key="1">
    <source>
        <dbReference type="EMBL" id="GLV60289.1"/>
    </source>
</evidence>